<dbReference type="Pfam" id="PF25493">
    <property type="entry name" value="Peripla_BP_A-cyclase"/>
    <property type="match status" value="1"/>
</dbReference>
<dbReference type="EMBL" id="PRFC01000121">
    <property type="protein sequence ID" value="PWV05981.1"/>
    <property type="molecule type" value="Genomic_DNA"/>
</dbReference>
<evidence type="ECO:0000313" key="2">
    <source>
        <dbReference type="EMBL" id="PWV05981.1"/>
    </source>
</evidence>
<organism evidence="2 3">
    <name type="scientific">Trypanosoma cruzi</name>
    <dbReference type="NCBI Taxonomy" id="5693"/>
    <lineage>
        <taxon>Eukaryota</taxon>
        <taxon>Discoba</taxon>
        <taxon>Euglenozoa</taxon>
        <taxon>Kinetoplastea</taxon>
        <taxon>Metakinetoplastina</taxon>
        <taxon>Trypanosomatida</taxon>
        <taxon>Trypanosomatidae</taxon>
        <taxon>Trypanosoma</taxon>
        <taxon>Schizotrypanum</taxon>
    </lineage>
</organism>
<accession>A0A2V2WBN8</accession>
<name>A0A2V2WBN8_TRYCR</name>
<dbReference type="VEuPathDB" id="TriTrypDB:TcBrA4_0042480"/>
<evidence type="ECO:0000259" key="1">
    <source>
        <dbReference type="Pfam" id="PF25493"/>
    </source>
</evidence>
<gene>
    <name evidence="2" type="ORF">C3747_121g5</name>
</gene>
<dbReference type="VEuPathDB" id="TriTrypDB:C3747_121g5"/>
<dbReference type="AlphaFoldDB" id="A0A2V2WBN8"/>
<sequence length="447" mass="50286">MLQDYFLRAWHGAMAGGVEFVPGQVITTGTSPLAKDTQYEAIQRFQNVMQDYLAHSGQKDYVDKDHFLKDDGDGAMMVAGWIAGEVLSQALGNREWVKNRTSFLTSLYNQRRYVVDDIVIGDYGGECKSEAASQGATCRCNQGGRIVQINRVMGAHRLKPFKDVMRFHLSNCNVSYVKIPPVFIGLYFLMDDNAFAFTACLQFDVVFAAASFRHEKWWEQGAVFAYPLRSTTYDSAGDLRSELQSRRAYAVLGVVTDAMLDVEGVTFIDPLLLEPRLNRFREKRDSPVADTGAAVLCDCEVPWGNEWRLRARSDPQRGGCSNGGFTAAVAGDVWRVAGIRNAAGWRRRACGPPAGGGRRVFWWAFLPTMLVRSRSTWRQTTVCVCLSCSRSLRCCTLSLLLRSTTVRVRTVLFLRRACRTGTTKTQRRRPPRSLPLLCRRKNGRRCH</sequence>
<dbReference type="VEuPathDB" id="TriTrypDB:ECC02_005481"/>
<dbReference type="Proteomes" id="UP000246078">
    <property type="component" value="Unassembled WGS sequence"/>
</dbReference>
<evidence type="ECO:0000313" key="3">
    <source>
        <dbReference type="Proteomes" id="UP000246078"/>
    </source>
</evidence>
<proteinExistence type="predicted"/>
<comment type="caution">
    <text evidence="2">The sequence shown here is derived from an EMBL/GenBank/DDBJ whole genome shotgun (WGS) entry which is preliminary data.</text>
</comment>
<feature type="domain" description="Receptor-type adenylate cyclase GRESAG 4.1/3 periplasmic binding protein-like" evidence="1">
    <location>
        <begin position="180"/>
        <end position="282"/>
    </location>
</feature>
<dbReference type="VEuPathDB" id="TriTrypDB:TCSYLVIO_004082"/>
<dbReference type="VEuPathDB" id="TriTrypDB:TcCL_NonESM05028"/>
<reference evidence="2 3" key="1">
    <citation type="journal article" date="2018" name="Microb. Genom.">
        <title>Expanding an expanded genome: long-read sequencing of Trypanosoma cruzi.</title>
        <authorList>
            <person name="Berna L."/>
            <person name="Rodriguez M."/>
            <person name="Chiribao M.L."/>
            <person name="Parodi-Talice A."/>
            <person name="Pita S."/>
            <person name="Rijo G."/>
            <person name="Alvarez-Valin F."/>
            <person name="Robello C."/>
        </authorList>
    </citation>
    <scope>NUCLEOTIDE SEQUENCE [LARGE SCALE GENOMIC DNA]</scope>
    <source>
        <strain evidence="2 3">TCC</strain>
    </source>
</reference>
<keyword evidence="2" id="KW-0675">Receptor</keyword>
<dbReference type="VEuPathDB" id="TriTrypDB:Tc_MARK_9140"/>
<protein>
    <submittedName>
        <fullName evidence="2">Putative receptor-type adenylate cyclase</fullName>
    </submittedName>
</protein>
<dbReference type="InterPro" id="IPR057398">
    <property type="entry name" value="GRESAG4.1/3_peripasmic_2"/>
</dbReference>